<feature type="domain" description="HTH cro/C1-type" evidence="2">
    <location>
        <begin position="8"/>
        <end position="62"/>
    </location>
</feature>
<name>A0A239X7Z5_9FLAO</name>
<sequence length="260" mass="29759">MSVFSENIKHLRAQLQVSQQSVADSLKISRGRYAKYEDGSNEPPIDILIKMSKFHRISVDLLLTVNIRKYPLDEILALPDNRIVLPVSVDSKGENKIEIVPHKASMGYLNGYSDPEYIEGLQSLSLPFLRNGKYRAFPVTGDSMPPFNDGTFIVGKYVESFSDLKNGTPYIFITQNEGITYKRFQGASEKSVKVSPDNEFYEPYEISKSQILEMWEFSCSINTREFSLKKNDDLSPKEVYILLKKEIDLLKTELHARKEQ</sequence>
<dbReference type="Pfam" id="PF00717">
    <property type="entry name" value="Peptidase_S24"/>
    <property type="match status" value="1"/>
</dbReference>
<organism evidence="3 4">
    <name type="scientific">Chryseobacterium taklimakanense</name>
    <dbReference type="NCBI Taxonomy" id="536441"/>
    <lineage>
        <taxon>Bacteria</taxon>
        <taxon>Pseudomonadati</taxon>
        <taxon>Bacteroidota</taxon>
        <taxon>Flavobacteriia</taxon>
        <taxon>Flavobacteriales</taxon>
        <taxon>Weeksellaceae</taxon>
        <taxon>Chryseobacterium group</taxon>
        <taxon>Chryseobacterium</taxon>
    </lineage>
</organism>
<accession>A0A239X7Z5</accession>
<dbReference type="InterPro" id="IPR010982">
    <property type="entry name" value="Lambda_DNA-bd_dom_sf"/>
</dbReference>
<dbReference type="InterPro" id="IPR001387">
    <property type="entry name" value="Cro/C1-type_HTH"/>
</dbReference>
<dbReference type="AlphaFoldDB" id="A0A239X7Z5"/>
<evidence type="ECO:0000313" key="4">
    <source>
        <dbReference type="Proteomes" id="UP000215196"/>
    </source>
</evidence>
<evidence type="ECO:0000256" key="1">
    <source>
        <dbReference type="ARBA" id="ARBA00023125"/>
    </source>
</evidence>
<dbReference type="GO" id="GO:0003677">
    <property type="term" value="F:DNA binding"/>
    <property type="evidence" value="ECO:0007669"/>
    <property type="project" value="UniProtKB-KW"/>
</dbReference>
<evidence type="ECO:0000259" key="2">
    <source>
        <dbReference type="PROSITE" id="PS50943"/>
    </source>
</evidence>
<dbReference type="CDD" id="cd06529">
    <property type="entry name" value="S24_LexA-like"/>
    <property type="match status" value="1"/>
</dbReference>
<dbReference type="PROSITE" id="PS50943">
    <property type="entry name" value="HTH_CROC1"/>
    <property type="match status" value="1"/>
</dbReference>
<dbReference type="RefSeq" id="WP_095071290.1">
    <property type="nucleotide sequence ID" value="NZ_LT906465.1"/>
</dbReference>
<proteinExistence type="predicted"/>
<dbReference type="Proteomes" id="UP000215196">
    <property type="component" value="Chromosome 1"/>
</dbReference>
<dbReference type="PANTHER" id="PTHR46558:SF14">
    <property type="entry name" value="HTH-TYPE TRANSCRIPTIONAL REGULATOR ANSR"/>
    <property type="match status" value="1"/>
</dbReference>
<gene>
    <name evidence="3" type="ORF">SAMEA4412677_01143</name>
</gene>
<dbReference type="Pfam" id="PF01381">
    <property type="entry name" value="HTH_3"/>
    <property type="match status" value="1"/>
</dbReference>
<dbReference type="KEGG" id="ctak:4412677_01143"/>
<evidence type="ECO:0000313" key="3">
    <source>
        <dbReference type="EMBL" id="SNV42782.1"/>
    </source>
</evidence>
<dbReference type="Gene3D" id="2.10.109.10">
    <property type="entry name" value="Umud Fragment, subunit A"/>
    <property type="match status" value="1"/>
</dbReference>
<dbReference type="SMART" id="SM00530">
    <property type="entry name" value="HTH_XRE"/>
    <property type="match status" value="1"/>
</dbReference>
<dbReference type="PANTHER" id="PTHR46558">
    <property type="entry name" value="TRACRIPTIONAL REGULATORY PROTEIN-RELATED-RELATED"/>
    <property type="match status" value="1"/>
</dbReference>
<keyword evidence="1" id="KW-0238">DNA-binding</keyword>
<dbReference type="SUPFAM" id="SSF47413">
    <property type="entry name" value="lambda repressor-like DNA-binding domains"/>
    <property type="match status" value="1"/>
</dbReference>
<dbReference type="InterPro" id="IPR039418">
    <property type="entry name" value="LexA-like"/>
</dbReference>
<dbReference type="EMBL" id="LT906465">
    <property type="protein sequence ID" value="SNV42782.1"/>
    <property type="molecule type" value="Genomic_DNA"/>
</dbReference>
<protein>
    <submittedName>
        <fullName evidence="3">Helix-turn-helix domain</fullName>
    </submittedName>
</protein>
<reference evidence="3 4" key="1">
    <citation type="submission" date="2017-06" db="EMBL/GenBank/DDBJ databases">
        <authorList>
            <consortium name="Pathogen Informatics"/>
        </authorList>
    </citation>
    <scope>NUCLEOTIDE SEQUENCE [LARGE SCALE GENOMIC DNA]</scope>
    <source>
        <strain evidence="3 4">NCTC13490</strain>
    </source>
</reference>
<dbReference type="InterPro" id="IPR036286">
    <property type="entry name" value="LexA/Signal_pep-like_sf"/>
</dbReference>
<dbReference type="CDD" id="cd00093">
    <property type="entry name" value="HTH_XRE"/>
    <property type="match status" value="1"/>
</dbReference>
<dbReference type="InterPro" id="IPR015927">
    <property type="entry name" value="Peptidase_S24_S26A/B/C"/>
</dbReference>
<keyword evidence="4" id="KW-1185">Reference proteome</keyword>
<dbReference type="Gene3D" id="1.10.260.40">
    <property type="entry name" value="lambda repressor-like DNA-binding domains"/>
    <property type="match status" value="1"/>
</dbReference>
<dbReference type="SUPFAM" id="SSF51306">
    <property type="entry name" value="LexA/Signal peptidase"/>
    <property type="match status" value="1"/>
</dbReference>